<dbReference type="InterPro" id="IPR036855">
    <property type="entry name" value="Znf_CCCH_sf"/>
</dbReference>
<dbReference type="InterPro" id="IPR035979">
    <property type="entry name" value="RBD_domain_sf"/>
</dbReference>
<dbReference type="InterPro" id="IPR012677">
    <property type="entry name" value="Nucleotide-bd_a/b_plait_sf"/>
</dbReference>
<dbReference type="InterPro" id="IPR039171">
    <property type="entry name" value="Cwc2/Slt11"/>
</dbReference>
<dbReference type="GO" id="GO:0036002">
    <property type="term" value="F:pre-mRNA binding"/>
    <property type="evidence" value="ECO:0007669"/>
    <property type="project" value="TreeGrafter"/>
</dbReference>
<feature type="domain" description="RRM" evidence="15">
    <location>
        <begin position="168"/>
        <end position="244"/>
    </location>
</feature>
<dbReference type="EMBL" id="HACM01009182">
    <property type="protein sequence ID" value="CRZ09624.1"/>
    <property type="molecule type" value="Transcribed_RNA"/>
</dbReference>
<keyword evidence="8 12" id="KW-0694">RNA-binding</keyword>
<dbReference type="FunFam" id="3.30.70.330:FF:000502">
    <property type="entry name" value="Pre-mRNA-splicing factor cwc2, putative"/>
    <property type="match status" value="1"/>
</dbReference>
<keyword evidence="3" id="KW-0507">mRNA processing</keyword>
<keyword evidence="4 13" id="KW-0479">Metal-binding</keyword>
<dbReference type="GO" id="GO:0006397">
    <property type="term" value="P:mRNA processing"/>
    <property type="evidence" value="ECO:0007669"/>
    <property type="project" value="UniProtKB-KW"/>
</dbReference>
<evidence type="ECO:0000259" key="15">
    <source>
        <dbReference type="PROSITE" id="PS50102"/>
    </source>
</evidence>
<feature type="compositionally biased region" description="Low complexity" evidence="14">
    <location>
        <begin position="10"/>
        <end position="22"/>
    </location>
</feature>
<evidence type="ECO:0000313" key="17">
    <source>
        <dbReference type="EMBL" id="CRZ09624.1"/>
    </source>
</evidence>
<feature type="non-terminal residue" evidence="17">
    <location>
        <position position="1"/>
    </location>
</feature>
<evidence type="ECO:0000256" key="10">
    <source>
        <dbReference type="ARBA" id="ARBA00023242"/>
    </source>
</evidence>
<dbReference type="PANTHER" id="PTHR14089:SF2">
    <property type="entry name" value="PRE-MRNA-SPLICING FACTOR CWC2"/>
    <property type="match status" value="1"/>
</dbReference>
<dbReference type="GO" id="GO:0000974">
    <property type="term" value="C:Prp19 complex"/>
    <property type="evidence" value="ECO:0007669"/>
    <property type="project" value="TreeGrafter"/>
</dbReference>
<proteinExistence type="inferred from homology"/>
<accession>A0A0H5RLL6</accession>
<keyword evidence="5" id="KW-0747">Spliceosome</keyword>
<feature type="region of interest" description="Disordered" evidence="14">
    <location>
        <begin position="411"/>
        <end position="460"/>
    </location>
</feature>
<dbReference type="SUPFAM" id="SSF54928">
    <property type="entry name" value="RNA-binding domain, RBD"/>
    <property type="match status" value="1"/>
</dbReference>
<evidence type="ECO:0000256" key="4">
    <source>
        <dbReference type="ARBA" id="ARBA00022723"/>
    </source>
</evidence>
<feature type="region of interest" description="Disordered" evidence="14">
    <location>
        <begin position="1"/>
        <end position="61"/>
    </location>
</feature>
<dbReference type="PROSITE" id="PS50103">
    <property type="entry name" value="ZF_C3H1"/>
    <property type="match status" value="1"/>
</dbReference>
<feature type="zinc finger region" description="C3H1-type" evidence="13">
    <location>
        <begin position="103"/>
        <end position="130"/>
    </location>
</feature>
<evidence type="ECO:0000256" key="6">
    <source>
        <dbReference type="ARBA" id="ARBA00022771"/>
    </source>
</evidence>
<organism evidence="17">
    <name type="scientific">Spongospora subterranea</name>
    <dbReference type="NCBI Taxonomy" id="70186"/>
    <lineage>
        <taxon>Eukaryota</taxon>
        <taxon>Sar</taxon>
        <taxon>Rhizaria</taxon>
        <taxon>Endomyxa</taxon>
        <taxon>Phytomyxea</taxon>
        <taxon>Plasmodiophorida</taxon>
        <taxon>Plasmodiophoridae</taxon>
        <taxon>Spongospora</taxon>
    </lineage>
</organism>
<keyword evidence="10" id="KW-0539">Nucleus</keyword>
<evidence type="ECO:0000259" key="16">
    <source>
        <dbReference type="PROSITE" id="PS50103"/>
    </source>
</evidence>
<evidence type="ECO:0000256" key="1">
    <source>
        <dbReference type="ARBA" id="ARBA00004123"/>
    </source>
</evidence>
<comment type="subcellular location">
    <subcellularLocation>
        <location evidence="1">Nucleus</location>
    </subcellularLocation>
</comment>
<evidence type="ECO:0008006" key="18">
    <source>
        <dbReference type="Google" id="ProtNLM"/>
    </source>
</evidence>
<dbReference type="PROSITE" id="PS50102">
    <property type="entry name" value="RRM"/>
    <property type="match status" value="1"/>
</dbReference>
<feature type="compositionally biased region" description="Polar residues" evidence="14">
    <location>
        <begin position="437"/>
        <end position="449"/>
    </location>
</feature>
<dbReference type="InterPro" id="IPR000571">
    <property type="entry name" value="Znf_CCCH"/>
</dbReference>
<keyword evidence="7 13" id="KW-0862">Zinc</keyword>
<feature type="domain" description="C3H1-type" evidence="16">
    <location>
        <begin position="103"/>
        <end position="130"/>
    </location>
</feature>
<comment type="similarity">
    <text evidence="2">Belongs to the RRM CWC2 family.</text>
</comment>
<dbReference type="Pfam" id="PF16131">
    <property type="entry name" value="Torus"/>
    <property type="match status" value="1"/>
</dbReference>
<keyword evidence="11" id="KW-0131">Cell cycle</keyword>
<dbReference type="GO" id="GO:0071007">
    <property type="term" value="C:U2-type catalytic step 2 spliceosome"/>
    <property type="evidence" value="ECO:0007669"/>
    <property type="project" value="TreeGrafter"/>
</dbReference>
<evidence type="ECO:0000256" key="5">
    <source>
        <dbReference type="ARBA" id="ARBA00022728"/>
    </source>
</evidence>
<dbReference type="GO" id="GO:0008270">
    <property type="term" value="F:zinc ion binding"/>
    <property type="evidence" value="ECO:0007669"/>
    <property type="project" value="UniProtKB-KW"/>
</dbReference>
<evidence type="ECO:0000256" key="7">
    <source>
        <dbReference type="ARBA" id="ARBA00022833"/>
    </source>
</evidence>
<evidence type="ECO:0000256" key="11">
    <source>
        <dbReference type="ARBA" id="ARBA00023306"/>
    </source>
</evidence>
<dbReference type="PANTHER" id="PTHR14089">
    <property type="entry name" value="PRE-MRNA-SPLICING FACTOR RBM22"/>
    <property type="match status" value="1"/>
</dbReference>
<dbReference type="GO" id="GO:0017070">
    <property type="term" value="F:U6 snRNA binding"/>
    <property type="evidence" value="ECO:0007669"/>
    <property type="project" value="TreeGrafter"/>
</dbReference>
<dbReference type="InterPro" id="IPR032297">
    <property type="entry name" value="Torus"/>
</dbReference>
<evidence type="ECO:0000256" key="3">
    <source>
        <dbReference type="ARBA" id="ARBA00022664"/>
    </source>
</evidence>
<sequence length="460" mass="51759">RSRESFAMGDADPAPATAPAPDLNTGHKRKGDAEQGTGQKRRWARKQAEALPTNKYQRAESQQGEYNIWYHRYLGDQDHVRERAQTRCVPERDSGLTRADETRPDTYVCLYFAKGNCVQGAKCNYLHRVPTPEDNDRLDMVHDVFGRKRHQTDREDMGGVGCFSKECKTIYIGNIPIENMQTTYKLLAKHFGVFGPVEQINVKPKHGCCFVRYLYRANAEFAKVAMAEQSLDGEEQLNIRWAYEDPNPRVIKQVQNEKEQRVVDALRKAGYSQEMARYNAPSSYRPPEQVSSGNRLVDPNAYPDTSNQFSNASGVDRFTPMTPEMYMAQSAGNQVPSVSGSDQFTPMTPEMYMAQSWQVAGIYNQYPAASGGASTYAAQNVQSAGQYSATSGTDRFTPMTPDMYMAHLRQNDSANHPPAQSGVDKFTPMTPEMYLAQTDQPSRGNSQYSAAPRRNVNQRR</sequence>
<dbReference type="SMART" id="SM00360">
    <property type="entry name" value="RRM"/>
    <property type="match status" value="1"/>
</dbReference>
<keyword evidence="6 13" id="KW-0863">Zinc-finger</keyword>
<evidence type="ECO:0000256" key="12">
    <source>
        <dbReference type="PROSITE-ProRule" id="PRU00176"/>
    </source>
</evidence>
<keyword evidence="9" id="KW-0508">mRNA splicing</keyword>
<evidence type="ECO:0000256" key="8">
    <source>
        <dbReference type="ARBA" id="ARBA00022884"/>
    </source>
</evidence>
<dbReference type="InterPro" id="IPR000504">
    <property type="entry name" value="RRM_dom"/>
</dbReference>
<evidence type="ECO:0000256" key="14">
    <source>
        <dbReference type="SAM" id="MobiDB-lite"/>
    </source>
</evidence>
<dbReference type="Gene3D" id="4.10.1000.10">
    <property type="entry name" value="Zinc finger, CCCH-type"/>
    <property type="match status" value="1"/>
</dbReference>
<evidence type="ECO:0000256" key="13">
    <source>
        <dbReference type="PROSITE-ProRule" id="PRU00723"/>
    </source>
</evidence>
<protein>
    <recommendedName>
        <fullName evidence="18">C3H1-type domain-containing protein</fullName>
    </recommendedName>
</protein>
<dbReference type="Pfam" id="PF00076">
    <property type="entry name" value="RRM_1"/>
    <property type="match status" value="1"/>
</dbReference>
<evidence type="ECO:0000256" key="9">
    <source>
        <dbReference type="ARBA" id="ARBA00023187"/>
    </source>
</evidence>
<dbReference type="GO" id="GO:0008380">
    <property type="term" value="P:RNA splicing"/>
    <property type="evidence" value="ECO:0007669"/>
    <property type="project" value="UniProtKB-KW"/>
</dbReference>
<name>A0A0H5RLL6_9EUKA</name>
<dbReference type="Gene3D" id="3.30.70.330">
    <property type="match status" value="1"/>
</dbReference>
<evidence type="ECO:0000256" key="2">
    <source>
        <dbReference type="ARBA" id="ARBA00008024"/>
    </source>
</evidence>
<dbReference type="AlphaFoldDB" id="A0A0H5RLL6"/>
<reference evidence="17" key="1">
    <citation type="submission" date="2015-04" db="EMBL/GenBank/DDBJ databases">
        <title>The genome sequence of the plant pathogenic Rhizarian Plasmodiophora brassicae reveals insights in its biotrophic life cycle and the origin of chitin synthesis.</title>
        <authorList>
            <person name="Schwelm A."/>
            <person name="Fogelqvist J."/>
            <person name="Knaust A."/>
            <person name="Julke S."/>
            <person name="Lilja T."/>
            <person name="Dhandapani V."/>
            <person name="Bonilla-Rosso G."/>
            <person name="Karlsson M."/>
            <person name="Shevchenko A."/>
            <person name="Choi S.R."/>
            <person name="Kim H.G."/>
            <person name="Park J.Y."/>
            <person name="Lim Y.P."/>
            <person name="Ludwig-Muller J."/>
            <person name="Dixelius C."/>
        </authorList>
    </citation>
    <scope>NUCLEOTIDE SEQUENCE</scope>
    <source>
        <tissue evidence="17">Potato root galls</tissue>
    </source>
</reference>
<dbReference type="SUPFAM" id="SSF90229">
    <property type="entry name" value="CCCH zinc finger"/>
    <property type="match status" value="1"/>
</dbReference>
<dbReference type="GO" id="GO:0071006">
    <property type="term" value="C:U2-type catalytic step 1 spliceosome"/>
    <property type="evidence" value="ECO:0007669"/>
    <property type="project" value="TreeGrafter"/>
</dbReference>